<dbReference type="InterPro" id="IPR002429">
    <property type="entry name" value="CcO_II-like_C"/>
</dbReference>
<keyword evidence="11 15" id="KW-0408">Iron</keyword>
<feature type="transmembrane region" description="Helical" evidence="16">
    <location>
        <begin position="95"/>
        <end position="116"/>
    </location>
</feature>
<evidence type="ECO:0000256" key="6">
    <source>
        <dbReference type="ARBA" id="ARBA00022692"/>
    </source>
</evidence>
<dbReference type="InterPro" id="IPR009056">
    <property type="entry name" value="Cyt_c-like_dom"/>
</dbReference>
<comment type="catalytic activity">
    <reaction evidence="14">
        <text>4 Fe(II)-[cytochrome c] + O2 + 8 H(+)(in) = 4 Fe(III)-[cytochrome c] + 2 H2O + 4 H(+)(out)</text>
        <dbReference type="Rhea" id="RHEA:11436"/>
        <dbReference type="Rhea" id="RHEA-COMP:10350"/>
        <dbReference type="Rhea" id="RHEA-COMP:14399"/>
        <dbReference type="ChEBI" id="CHEBI:15377"/>
        <dbReference type="ChEBI" id="CHEBI:15378"/>
        <dbReference type="ChEBI" id="CHEBI:15379"/>
        <dbReference type="ChEBI" id="CHEBI:29033"/>
        <dbReference type="ChEBI" id="CHEBI:29034"/>
        <dbReference type="EC" id="7.1.1.9"/>
    </reaction>
</comment>
<evidence type="ECO:0000256" key="12">
    <source>
        <dbReference type="ARBA" id="ARBA00023008"/>
    </source>
</evidence>
<keyword evidence="6 16" id="KW-0812">Transmembrane</keyword>
<dbReference type="SUPFAM" id="SSF49503">
    <property type="entry name" value="Cupredoxins"/>
    <property type="match status" value="1"/>
</dbReference>
<dbReference type="AlphaFoldDB" id="A0A1H0L8G2"/>
<dbReference type="GO" id="GO:0020037">
    <property type="term" value="F:heme binding"/>
    <property type="evidence" value="ECO:0007669"/>
    <property type="project" value="InterPro"/>
</dbReference>
<dbReference type="PROSITE" id="PS51007">
    <property type="entry name" value="CYTC"/>
    <property type="match status" value="1"/>
</dbReference>
<comment type="similarity">
    <text evidence="2">Belongs to the cytochrome c oxidase subunit 2 family.</text>
</comment>
<organism evidence="19 20">
    <name type="scientific">Aureimonas jatrophae</name>
    <dbReference type="NCBI Taxonomy" id="1166073"/>
    <lineage>
        <taxon>Bacteria</taxon>
        <taxon>Pseudomonadati</taxon>
        <taxon>Pseudomonadota</taxon>
        <taxon>Alphaproteobacteria</taxon>
        <taxon>Hyphomicrobiales</taxon>
        <taxon>Aurantimonadaceae</taxon>
        <taxon>Aureimonas</taxon>
    </lineage>
</organism>
<sequence>MGTMQGEIAATVGRHGRRRARLARLAPLAAVVALAGCRGPQSTFDPAGTEAASVIDLFWVMTVGATLIWLFVMGISIYATRVQPGAHSERTGNRFIFWGGVVFPVVVLTALLVFGLRLMPGFRAPADGPRIAVSGERFWWRIHYDTPDTPGVAKALSMEGTPSANEVWLPVGRRSEILLGSPDVIHSFWVPNIAGKTDTIPGRINRLVLEPTRLGTYNGICAEFCGTAHAQMGFRVRVVSQADYDARVALEASDAAVLDHPGRASFEQAGCGACHAVRGTGSNGLVGPDLTHLASRQTLGAGILPVTPDNIARFVALTEHEKPGVQMPAYSMLPPAELETIAAWLGALR</sequence>
<dbReference type="PROSITE" id="PS50857">
    <property type="entry name" value="COX2_CUA"/>
    <property type="match status" value="1"/>
</dbReference>
<dbReference type="Proteomes" id="UP000198793">
    <property type="component" value="Unassembled WGS sequence"/>
</dbReference>
<dbReference type="PRINTS" id="PR01166">
    <property type="entry name" value="CYCOXIDASEII"/>
</dbReference>
<evidence type="ECO:0000256" key="3">
    <source>
        <dbReference type="ARBA" id="ARBA00012949"/>
    </source>
</evidence>
<evidence type="ECO:0000256" key="9">
    <source>
        <dbReference type="ARBA" id="ARBA00022982"/>
    </source>
</evidence>
<name>A0A1H0L8G2_9HYPH</name>
<dbReference type="InterPro" id="IPR045187">
    <property type="entry name" value="CcO_II"/>
</dbReference>
<evidence type="ECO:0000256" key="14">
    <source>
        <dbReference type="ARBA" id="ARBA00047816"/>
    </source>
</evidence>
<evidence type="ECO:0000256" key="2">
    <source>
        <dbReference type="ARBA" id="ARBA00007866"/>
    </source>
</evidence>
<dbReference type="PANTHER" id="PTHR22888">
    <property type="entry name" value="CYTOCHROME C OXIDASE, SUBUNIT II"/>
    <property type="match status" value="1"/>
</dbReference>
<accession>A0A1H0L8G2</accession>
<evidence type="ECO:0000313" key="20">
    <source>
        <dbReference type="Proteomes" id="UP000198793"/>
    </source>
</evidence>
<evidence type="ECO:0000256" key="15">
    <source>
        <dbReference type="PROSITE-ProRule" id="PRU00433"/>
    </source>
</evidence>
<evidence type="ECO:0000256" key="1">
    <source>
        <dbReference type="ARBA" id="ARBA00004141"/>
    </source>
</evidence>
<evidence type="ECO:0000259" key="18">
    <source>
        <dbReference type="PROSITE" id="PS51007"/>
    </source>
</evidence>
<keyword evidence="9" id="KW-0249">Electron transport</keyword>
<feature type="domain" description="Cytochrome oxidase subunit II copper A binding" evidence="17">
    <location>
        <begin position="126"/>
        <end position="250"/>
    </location>
</feature>
<feature type="transmembrane region" description="Helical" evidence="16">
    <location>
        <begin position="21"/>
        <end position="37"/>
    </location>
</feature>
<keyword evidence="20" id="KW-1185">Reference proteome</keyword>
<dbReference type="PROSITE" id="PS00078">
    <property type="entry name" value="COX2"/>
    <property type="match status" value="1"/>
</dbReference>
<protein>
    <recommendedName>
        <fullName evidence="3">cytochrome-c oxidase</fullName>
        <ecNumber evidence="3">7.1.1.9</ecNumber>
    </recommendedName>
</protein>
<dbReference type="InterPro" id="IPR036257">
    <property type="entry name" value="Cyt_c_oxidase_su2_TM_sf"/>
</dbReference>
<dbReference type="InterPro" id="IPR008972">
    <property type="entry name" value="Cupredoxin"/>
</dbReference>
<dbReference type="Pfam" id="PF00116">
    <property type="entry name" value="COX2"/>
    <property type="match status" value="1"/>
</dbReference>
<evidence type="ECO:0000256" key="5">
    <source>
        <dbReference type="ARBA" id="ARBA00022617"/>
    </source>
</evidence>
<keyword evidence="5 15" id="KW-0349">Heme</keyword>
<keyword evidence="10 16" id="KW-1133">Transmembrane helix</keyword>
<keyword evidence="4" id="KW-0813">Transport</keyword>
<evidence type="ECO:0000256" key="13">
    <source>
        <dbReference type="ARBA" id="ARBA00023136"/>
    </source>
</evidence>
<dbReference type="GO" id="GO:0004129">
    <property type="term" value="F:cytochrome-c oxidase activity"/>
    <property type="evidence" value="ECO:0007669"/>
    <property type="project" value="UniProtKB-EC"/>
</dbReference>
<feature type="transmembrane region" description="Helical" evidence="16">
    <location>
        <begin position="57"/>
        <end position="79"/>
    </location>
</feature>
<dbReference type="GO" id="GO:0042773">
    <property type="term" value="P:ATP synthesis coupled electron transport"/>
    <property type="evidence" value="ECO:0007669"/>
    <property type="project" value="TreeGrafter"/>
</dbReference>
<keyword evidence="12" id="KW-0186">Copper</keyword>
<dbReference type="SUPFAM" id="SSF46626">
    <property type="entry name" value="Cytochrome c"/>
    <property type="match status" value="1"/>
</dbReference>
<dbReference type="GO" id="GO:0005507">
    <property type="term" value="F:copper ion binding"/>
    <property type="evidence" value="ECO:0007669"/>
    <property type="project" value="InterPro"/>
</dbReference>
<comment type="subcellular location">
    <subcellularLocation>
        <location evidence="1">Membrane</location>
        <topology evidence="1">Multi-pass membrane protein</topology>
    </subcellularLocation>
</comment>
<dbReference type="PANTHER" id="PTHR22888:SF9">
    <property type="entry name" value="CYTOCHROME C OXIDASE SUBUNIT 2"/>
    <property type="match status" value="1"/>
</dbReference>
<dbReference type="STRING" id="1166073.SAMN05192530_10977"/>
<dbReference type="InterPro" id="IPR036909">
    <property type="entry name" value="Cyt_c-like_dom_sf"/>
</dbReference>
<proteinExistence type="inferred from homology"/>
<dbReference type="Gene3D" id="2.60.40.420">
    <property type="entry name" value="Cupredoxins - blue copper proteins"/>
    <property type="match status" value="1"/>
</dbReference>
<evidence type="ECO:0000256" key="4">
    <source>
        <dbReference type="ARBA" id="ARBA00022448"/>
    </source>
</evidence>
<dbReference type="InterPro" id="IPR001505">
    <property type="entry name" value="Copper_CuA"/>
</dbReference>
<evidence type="ECO:0000256" key="8">
    <source>
        <dbReference type="ARBA" id="ARBA00022967"/>
    </source>
</evidence>
<evidence type="ECO:0000259" key="17">
    <source>
        <dbReference type="PROSITE" id="PS50857"/>
    </source>
</evidence>
<dbReference type="Pfam" id="PF00034">
    <property type="entry name" value="Cytochrom_C"/>
    <property type="match status" value="1"/>
</dbReference>
<feature type="domain" description="Cytochrome c" evidence="18">
    <location>
        <begin position="257"/>
        <end position="349"/>
    </location>
</feature>
<evidence type="ECO:0000256" key="11">
    <source>
        <dbReference type="ARBA" id="ARBA00023004"/>
    </source>
</evidence>
<dbReference type="EMBL" id="FNIT01000009">
    <property type="protein sequence ID" value="SDO64261.1"/>
    <property type="molecule type" value="Genomic_DNA"/>
</dbReference>
<evidence type="ECO:0000313" key="19">
    <source>
        <dbReference type="EMBL" id="SDO64261.1"/>
    </source>
</evidence>
<keyword evidence="13 16" id="KW-0472">Membrane</keyword>
<dbReference type="GO" id="GO:0016020">
    <property type="term" value="C:membrane"/>
    <property type="evidence" value="ECO:0007669"/>
    <property type="project" value="UniProtKB-SubCell"/>
</dbReference>
<evidence type="ECO:0000256" key="10">
    <source>
        <dbReference type="ARBA" id="ARBA00022989"/>
    </source>
</evidence>
<reference evidence="19 20" key="1">
    <citation type="submission" date="2016-10" db="EMBL/GenBank/DDBJ databases">
        <authorList>
            <person name="de Groot N.N."/>
        </authorList>
    </citation>
    <scope>NUCLEOTIDE SEQUENCE [LARGE SCALE GENOMIC DNA]</scope>
    <source>
        <strain evidence="20">L7-484,KACC 16230,DSM 25025</strain>
    </source>
</reference>
<keyword evidence="7 15" id="KW-0479">Metal-binding</keyword>
<gene>
    <name evidence="19" type="ORF">SAMN05192530_10977</name>
</gene>
<evidence type="ECO:0000256" key="7">
    <source>
        <dbReference type="ARBA" id="ARBA00022723"/>
    </source>
</evidence>
<dbReference type="Gene3D" id="1.10.287.90">
    <property type="match status" value="1"/>
</dbReference>
<evidence type="ECO:0000256" key="16">
    <source>
        <dbReference type="SAM" id="Phobius"/>
    </source>
</evidence>
<keyword evidence="8" id="KW-1278">Translocase</keyword>
<dbReference type="EC" id="7.1.1.9" evidence="3"/>